<protein>
    <submittedName>
        <fullName evidence="3">Phospholipase</fullName>
    </submittedName>
</protein>
<name>A0A6I3X6Z3_9BURK</name>
<evidence type="ECO:0000259" key="2">
    <source>
        <dbReference type="PROSITE" id="PS50035"/>
    </source>
</evidence>
<dbReference type="InterPro" id="IPR025202">
    <property type="entry name" value="PLD-like_dom"/>
</dbReference>
<reference evidence="3 4" key="1">
    <citation type="submission" date="2019-11" db="EMBL/GenBank/DDBJ databases">
        <title>Draft Genome Sequences of Six Type Strains of the Genus Massilia.</title>
        <authorList>
            <person name="Miess H."/>
            <person name="Frediansyah A."/>
            <person name="Goeker M."/>
            <person name="Gross H."/>
        </authorList>
    </citation>
    <scope>NUCLEOTIDE SEQUENCE [LARGE SCALE GENOMIC DNA]</scope>
    <source>
        <strain evidence="3 4">DSM 17513</strain>
    </source>
</reference>
<feature type="domain" description="PLD phosphodiesterase" evidence="2">
    <location>
        <begin position="135"/>
        <end position="162"/>
    </location>
</feature>
<dbReference type="Pfam" id="PF13091">
    <property type="entry name" value="PLDc_2"/>
    <property type="match status" value="2"/>
</dbReference>
<dbReference type="PANTHER" id="PTHR10185">
    <property type="entry name" value="PHOSPHOLIPASE D - RELATED"/>
    <property type="match status" value="1"/>
</dbReference>
<gene>
    <name evidence="3" type="ORF">GJV26_08530</name>
</gene>
<keyword evidence="1" id="KW-0732">Signal</keyword>
<dbReference type="InterPro" id="IPR001736">
    <property type="entry name" value="PLipase_D/transphosphatidylase"/>
</dbReference>
<dbReference type="PROSITE" id="PS50035">
    <property type="entry name" value="PLD"/>
    <property type="match status" value="2"/>
</dbReference>
<dbReference type="SUPFAM" id="SSF56024">
    <property type="entry name" value="Phospholipase D/nuclease"/>
    <property type="match status" value="2"/>
</dbReference>
<sequence length="416" mass="45361">MKPQFRHVILCGVLAACFGSAHADFRIPGFELVQTAPVETTLANADLRDPVTVWCELFDNAKSDIAIGQFYAASQPGAPFEKVIDRLAAAGKRGVKIRFLLDKKGVGLSDAATLDRLRAIPNLEMRILDFSQLTGNGIIHAKYVIADGKRAFVGSQNFDWRAFTHIHETGLLVDDAAIVGQIHAIFEQDWRAQAQLAQGRAVAPLQQKPAAAPAGALSTALAQPSYLLASPAAYNPPGVADSETGLPALLAEAKEEVRVQLLDYAPLSYGPKGTRPYYAVIDNAVRSAANRGVKVKLMVSNWNLEHATLPYLKSLAVLPNVEIRVVTLPKASTGFIPFARVIHSKTMVIDGKLAWVGTSNWAGGYFDLSRNLEIVMRNEQMARRLAALQEQVWSSPYAQPLDINRDYPKPQKASEQ</sequence>
<evidence type="ECO:0000256" key="1">
    <source>
        <dbReference type="SAM" id="SignalP"/>
    </source>
</evidence>
<evidence type="ECO:0000313" key="4">
    <source>
        <dbReference type="Proteomes" id="UP000431684"/>
    </source>
</evidence>
<dbReference type="Gene3D" id="3.30.870.10">
    <property type="entry name" value="Endonuclease Chain A"/>
    <property type="match status" value="2"/>
</dbReference>
<dbReference type="AlphaFoldDB" id="A0A6I3X6Z3"/>
<dbReference type="EMBL" id="WNWM01000002">
    <property type="protein sequence ID" value="MUI12514.1"/>
    <property type="molecule type" value="Genomic_DNA"/>
</dbReference>
<dbReference type="InterPro" id="IPR050874">
    <property type="entry name" value="Diverse_PLD-related"/>
</dbReference>
<evidence type="ECO:0000313" key="3">
    <source>
        <dbReference type="EMBL" id="MUI12514.1"/>
    </source>
</evidence>
<dbReference type="SMART" id="SM00155">
    <property type="entry name" value="PLDc"/>
    <property type="match status" value="2"/>
</dbReference>
<dbReference type="RefSeq" id="WP_155708447.1">
    <property type="nucleotide sequence ID" value="NZ_BMWU01000084.1"/>
</dbReference>
<dbReference type="Proteomes" id="UP000431684">
    <property type="component" value="Unassembled WGS sequence"/>
</dbReference>
<organism evidence="3 4">
    <name type="scientific">Pseudoduganella dura</name>
    <dbReference type="NCBI Taxonomy" id="321982"/>
    <lineage>
        <taxon>Bacteria</taxon>
        <taxon>Pseudomonadati</taxon>
        <taxon>Pseudomonadota</taxon>
        <taxon>Betaproteobacteria</taxon>
        <taxon>Burkholderiales</taxon>
        <taxon>Oxalobacteraceae</taxon>
        <taxon>Telluria group</taxon>
        <taxon>Pseudoduganella</taxon>
    </lineage>
</organism>
<dbReference type="OrthoDB" id="9814092at2"/>
<dbReference type="PANTHER" id="PTHR10185:SF17">
    <property type="entry name" value="GM01519P-RELATED"/>
    <property type="match status" value="1"/>
</dbReference>
<dbReference type="GO" id="GO:0003824">
    <property type="term" value="F:catalytic activity"/>
    <property type="evidence" value="ECO:0007669"/>
    <property type="project" value="InterPro"/>
</dbReference>
<feature type="domain" description="PLD phosphodiesterase" evidence="2">
    <location>
        <begin position="338"/>
        <end position="365"/>
    </location>
</feature>
<keyword evidence="4" id="KW-1185">Reference proteome</keyword>
<dbReference type="GO" id="GO:0006793">
    <property type="term" value="P:phosphorus metabolic process"/>
    <property type="evidence" value="ECO:0007669"/>
    <property type="project" value="UniProtKB-ARBA"/>
</dbReference>
<dbReference type="PROSITE" id="PS51257">
    <property type="entry name" value="PROKAR_LIPOPROTEIN"/>
    <property type="match status" value="1"/>
</dbReference>
<dbReference type="CDD" id="cd09107">
    <property type="entry name" value="PLDc_vPLD3_4_5_like_2"/>
    <property type="match status" value="1"/>
</dbReference>
<comment type="caution">
    <text evidence="3">The sequence shown here is derived from an EMBL/GenBank/DDBJ whole genome shotgun (WGS) entry which is preliminary data.</text>
</comment>
<proteinExistence type="predicted"/>
<feature type="chain" id="PRO_5026278265" evidence="1">
    <location>
        <begin position="24"/>
        <end position="416"/>
    </location>
</feature>
<feature type="signal peptide" evidence="1">
    <location>
        <begin position="1"/>
        <end position="23"/>
    </location>
</feature>
<accession>A0A6I3X6Z3</accession>